<dbReference type="InterPro" id="IPR044925">
    <property type="entry name" value="His-Me_finger_sf"/>
</dbReference>
<keyword evidence="1" id="KW-0255">Endonuclease</keyword>
<accession>A0A1V0SM30</accession>
<name>A0A1V0SM30_9VIRU</name>
<evidence type="ECO:0000313" key="1">
    <source>
        <dbReference type="EMBL" id="ARF12684.1"/>
    </source>
</evidence>
<dbReference type="SUPFAM" id="SSF54060">
    <property type="entry name" value="His-Me finger endonucleases"/>
    <property type="match status" value="1"/>
</dbReference>
<organism evidence="1">
    <name type="scientific">Klosneuvirus KNV1</name>
    <dbReference type="NCBI Taxonomy" id="1977640"/>
    <lineage>
        <taxon>Viruses</taxon>
        <taxon>Varidnaviria</taxon>
        <taxon>Bamfordvirae</taxon>
        <taxon>Nucleocytoviricota</taxon>
        <taxon>Megaviricetes</taxon>
        <taxon>Imitervirales</taxon>
        <taxon>Mimiviridae</taxon>
        <taxon>Klosneuvirinae</taxon>
        <taxon>Klosneuvirus</taxon>
    </lineage>
</organism>
<protein>
    <submittedName>
        <fullName evidence="1">HNH endonuclease</fullName>
    </submittedName>
</protein>
<dbReference type="GO" id="GO:0004519">
    <property type="term" value="F:endonuclease activity"/>
    <property type="evidence" value="ECO:0007669"/>
    <property type="project" value="UniProtKB-KW"/>
</dbReference>
<sequence>MQPLIYPSPWQLGKPRGSIKDTINKKTGTVTSYSVTLSPPNAQPITKFFSISEYGSQTNAKKASENWRQTMSDQYNLTRNQIRYLDKDTIEVQLTQGKTMKTDAKYIDEVQKYPINIKTKKSKSDPSKDRHYAMCQNIKEVFPFADLICKYDIIEYINGDSLDVRKENIKEFGSVKTNNIKVGKNIVHLTDNDINIQYECFTKDIDQLPVNIWLRGKPAGSVFKRTENENIYIACVTDRDGVQHAKTFNITKYNSDEEAKRVADKWQYETSYKLGMTKNLIRVVDDNTIEVKLTKDEIMKTDKIFIPLIQEIPLFITEGSNKIKYVATSINNRNCQFHGLITDFDMVDHMNGDTLDNRLSNLRVADFSLNNSNRHNDVKGVKKVDAIFGKSYKASIKIDGKEYSKYIPVDNYDEGEALEIAKNMRKAVTNVDLRNEKTQIIMDPKIMNIQIKKLDKILKLIRNNTCYDNTLYLTHINLPQEIKDEIFYYYVEKQMDYYRECKEKRKKIMDIMNKKTDVYI</sequence>
<keyword evidence="1" id="KW-0540">Nuclease</keyword>
<proteinExistence type="predicted"/>
<gene>
    <name evidence="1" type="ORF">Klosneuvirus_16_3</name>
</gene>
<reference evidence="1" key="1">
    <citation type="journal article" date="2017" name="Science">
        <title>Giant viruses with an expanded complement of translation system components.</title>
        <authorList>
            <person name="Schulz F."/>
            <person name="Yutin N."/>
            <person name="Ivanova N.N."/>
            <person name="Ortega D.R."/>
            <person name="Lee T.K."/>
            <person name="Vierheilig J."/>
            <person name="Daims H."/>
            <person name="Horn M."/>
            <person name="Wagner M."/>
            <person name="Jensen G.J."/>
            <person name="Kyrpides N.C."/>
            <person name="Koonin E.V."/>
            <person name="Woyke T."/>
        </authorList>
    </citation>
    <scope>NUCLEOTIDE SEQUENCE</scope>
    <source>
        <strain evidence="1">KNV1</strain>
    </source>
</reference>
<keyword evidence="1" id="KW-0378">Hydrolase</keyword>
<dbReference type="EMBL" id="KY684123">
    <property type="protein sequence ID" value="ARF12684.1"/>
    <property type="molecule type" value="Genomic_DNA"/>
</dbReference>